<keyword evidence="3" id="KW-0812">Transmembrane</keyword>
<keyword evidence="3" id="KW-0472">Membrane</keyword>
<dbReference type="Pfam" id="PF01670">
    <property type="entry name" value="Glyco_hydro_12"/>
    <property type="match status" value="1"/>
</dbReference>
<accession>A0A9Q8WN26</accession>
<feature type="transmembrane region" description="Helical" evidence="3">
    <location>
        <begin position="6"/>
        <end position="29"/>
    </location>
</feature>
<dbReference type="InterPro" id="IPR002594">
    <property type="entry name" value="GH12"/>
</dbReference>
<dbReference type="InterPro" id="IPR013319">
    <property type="entry name" value="GH11/12"/>
</dbReference>
<dbReference type="RefSeq" id="XP_049150273.1">
    <property type="nucleotide sequence ID" value="XM_049293127.1"/>
</dbReference>
<comment type="similarity">
    <text evidence="1 2">Belongs to the glycosyl hydrolase 12 (cellulase H) family.</text>
</comment>
<evidence type="ECO:0000313" key="4">
    <source>
        <dbReference type="EMBL" id="UQC88670.1"/>
    </source>
</evidence>
<protein>
    <submittedName>
        <fullName evidence="4">Uncharacterized protein</fullName>
    </submittedName>
</protein>
<sequence length="426" mass="46429">MPFLGFRWVVNFVLLAVPIGATLGILIGIDAGRSSNGQSPIFTEPDNPGTTPKNNGITAMVSCDKAMGLHPLSKGQEYTLFRDVFIVACLLHGNLPLRNMRRYGPNTTMQSSLSRCGCSARCLSLCHLNYLAFFFGNNTDSRVLFVLTFAPLKCETCLGGRNLAVRSMNPNQWGWTEGTDGLLCMNGQAFHCSFNLTRRSPSQVTTFNNQTYDTGFSAPEFYVTWRYPRGPETQPVHAFPNIKVDGSSLPVSIPKLSNINVDVEWSYSVGNYTTDGAAATNTDETELTDNDTNTNVAIDMFLDDDKTSAQDSTKAKYEVMVWFGTFGAATQPIGYQNGAGALTTETINGTTFLSQYVLTWKATATIEHFVGDLAPLLTKLTTMTNANFPTTSTYLGYMGLGSEALSATNVVTFRVPTLSMEIKASS</sequence>
<evidence type="ECO:0000256" key="1">
    <source>
        <dbReference type="ARBA" id="ARBA00005519"/>
    </source>
</evidence>
<organism evidence="4 5">
    <name type="scientific">Colletotrichum lupini</name>
    <dbReference type="NCBI Taxonomy" id="145971"/>
    <lineage>
        <taxon>Eukaryota</taxon>
        <taxon>Fungi</taxon>
        <taxon>Dikarya</taxon>
        <taxon>Ascomycota</taxon>
        <taxon>Pezizomycotina</taxon>
        <taxon>Sordariomycetes</taxon>
        <taxon>Hypocreomycetidae</taxon>
        <taxon>Glomerellales</taxon>
        <taxon>Glomerellaceae</taxon>
        <taxon>Colletotrichum</taxon>
        <taxon>Colletotrichum acutatum species complex</taxon>
    </lineage>
</organism>
<dbReference type="AlphaFoldDB" id="A0A9Q8WN26"/>
<dbReference type="InterPro" id="IPR013320">
    <property type="entry name" value="ConA-like_dom_sf"/>
</dbReference>
<dbReference type="PANTHER" id="PTHR34002">
    <property type="entry name" value="BLR1656 PROTEIN"/>
    <property type="match status" value="1"/>
</dbReference>
<dbReference type="Proteomes" id="UP000830671">
    <property type="component" value="Chromosome 7"/>
</dbReference>
<dbReference type="GeneID" id="73348137"/>
<keyword evidence="2" id="KW-0119">Carbohydrate metabolism</keyword>
<keyword evidence="3" id="KW-1133">Transmembrane helix</keyword>
<dbReference type="KEGG" id="clup:CLUP02_14195"/>
<keyword evidence="2" id="KW-0378">Hydrolase</keyword>
<dbReference type="GO" id="GO:0008810">
    <property type="term" value="F:cellulase activity"/>
    <property type="evidence" value="ECO:0007669"/>
    <property type="project" value="InterPro"/>
</dbReference>
<reference evidence="4" key="1">
    <citation type="journal article" date="2021" name="Mol. Plant Microbe Interact.">
        <title>Complete Genome Sequence of the Plant-Pathogenic Fungus Colletotrichum lupini.</title>
        <authorList>
            <person name="Baroncelli R."/>
            <person name="Pensec F."/>
            <person name="Da Lio D."/>
            <person name="Boufleur T."/>
            <person name="Vicente I."/>
            <person name="Sarrocco S."/>
            <person name="Picot A."/>
            <person name="Baraldi E."/>
            <person name="Sukno S."/>
            <person name="Thon M."/>
            <person name="Le Floch G."/>
        </authorList>
    </citation>
    <scope>NUCLEOTIDE SEQUENCE</scope>
    <source>
        <strain evidence="4">IMI 504893</strain>
    </source>
</reference>
<dbReference type="Gene3D" id="2.60.120.180">
    <property type="match status" value="1"/>
</dbReference>
<gene>
    <name evidence="4" type="ORF">CLUP02_14195</name>
</gene>
<dbReference type="PANTHER" id="PTHR34002:SF9">
    <property type="entry name" value="XYLOGLUCAN-SPECIFIC ENDO-BETA-1,4-GLUCANASE A"/>
    <property type="match status" value="1"/>
</dbReference>
<name>A0A9Q8WN26_9PEZI</name>
<dbReference type="GO" id="GO:0000272">
    <property type="term" value="P:polysaccharide catabolic process"/>
    <property type="evidence" value="ECO:0007669"/>
    <property type="project" value="UniProtKB-KW"/>
</dbReference>
<proteinExistence type="inferred from homology"/>
<keyword evidence="5" id="KW-1185">Reference proteome</keyword>
<evidence type="ECO:0000256" key="3">
    <source>
        <dbReference type="SAM" id="Phobius"/>
    </source>
</evidence>
<keyword evidence="2" id="KW-0624">Polysaccharide degradation</keyword>
<evidence type="ECO:0000256" key="2">
    <source>
        <dbReference type="RuleBase" id="RU361163"/>
    </source>
</evidence>
<dbReference type="EMBL" id="CP019479">
    <property type="protein sequence ID" value="UQC88670.1"/>
    <property type="molecule type" value="Genomic_DNA"/>
</dbReference>
<keyword evidence="2" id="KW-0326">Glycosidase</keyword>
<evidence type="ECO:0000313" key="5">
    <source>
        <dbReference type="Proteomes" id="UP000830671"/>
    </source>
</evidence>
<dbReference type="SUPFAM" id="SSF49899">
    <property type="entry name" value="Concanavalin A-like lectins/glucanases"/>
    <property type="match status" value="1"/>
</dbReference>